<keyword evidence="1" id="KW-0732">Signal</keyword>
<dbReference type="RefSeq" id="WP_238314073.1">
    <property type="nucleotide sequence ID" value="NZ_BPQV01000016.1"/>
</dbReference>
<keyword evidence="3" id="KW-1185">Reference proteome</keyword>
<sequence length="117" mass="12163">MRTLSYALAAAAMTAAVSTAAPASAADWKPATPKRIELGSFRGMAYYTVEKDGYRVVTTLAALNTNADHPQVIRLVTTLKGDQTVNLSVPGTLGADGSETTIAFTRSGDVVEVASAE</sequence>
<feature type="chain" id="PRO_5045787636" evidence="1">
    <location>
        <begin position="26"/>
        <end position="117"/>
    </location>
</feature>
<feature type="signal peptide" evidence="1">
    <location>
        <begin position="1"/>
        <end position="25"/>
    </location>
</feature>
<proteinExistence type="predicted"/>
<evidence type="ECO:0000313" key="3">
    <source>
        <dbReference type="Proteomes" id="UP001055156"/>
    </source>
</evidence>
<dbReference type="EMBL" id="BPQV01000016">
    <property type="protein sequence ID" value="GJE29480.1"/>
    <property type="molecule type" value="Genomic_DNA"/>
</dbReference>
<comment type="caution">
    <text evidence="2">The sequence shown here is derived from an EMBL/GenBank/DDBJ whole genome shotgun (WGS) entry which is preliminary data.</text>
</comment>
<gene>
    <name evidence="2" type="ORF">LKMONMHP_4361</name>
</gene>
<protein>
    <submittedName>
        <fullName evidence="2">Uncharacterized protein</fullName>
    </submittedName>
</protein>
<name>A0ABQ4TEZ0_METOR</name>
<organism evidence="2 3">
    <name type="scientific">Methylobacterium organophilum</name>
    <dbReference type="NCBI Taxonomy" id="410"/>
    <lineage>
        <taxon>Bacteria</taxon>
        <taxon>Pseudomonadati</taxon>
        <taxon>Pseudomonadota</taxon>
        <taxon>Alphaproteobacteria</taxon>
        <taxon>Hyphomicrobiales</taxon>
        <taxon>Methylobacteriaceae</taxon>
        <taxon>Methylobacterium</taxon>
    </lineage>
</organism>
<reference evidence="2" key="1">
    <citation type="journal article" date="2021" name="Front. Microbiol.">
        <title>Comprehensive Comparative Genomics and Phenotyping of Methylobacterium Species.</title>
        <authorList>
            <person name="Alessa O."/>
            <person name="Ogura Y."/>
            <person name="Fujitani Y."/>
            <person name="Takami H."/>
            <person name="Hayashi T."/>
            <person name="Sahin N."/>
            <person name="Tani A."/>
        </authorList>
    </citation>
    <scope>NUCLEOTIDE SEQUENCE</scope>
    <source>
        <strain evidence="2">NBRC 15689</strain>
    </source>
</reference>
<accession>A0ABQ4TEZ0</accession>
<reference evidence="2" key="2">
    <citation type="submission" date="2021-08" db="EMBL/GenBank/DDBJ databases">
        <authorList>
            <person name="Tani A."/>
            <person name="Ola A."/>
            <person name="Ogura Y."/>
            <person name="Katsura K."/>
            <person name="Hayashi T."/>
        </authorList>
    </citation>
    <scope>NUCLEOTIDE SEQUENCE</scope>
    <source>
        <strain evidence="2">NBRC 15689</strain>
    </source>
</reference>
<evidence type="ECO:0000256" key="1">
    <source>
        <dbReference type="SAM" id="SignalP"/>
    </source>
</evidence>
<evidence type="ECO:0000313" key="2">
    <source>
        <dbReference type="EMBL" id="GJE29480.1"/>
    </source>
</evidence>
<dbReference type="Proteomes" id="UP001055156">
    <property type="component" value="Unassembled WGS sequence"/>
</dbReference>